<accession>A0ABZ0D976</accession>
<protein>
    <submittedName>
        <fullName evidence="1">Uncharacterized protein</fullName>
    </submittedName>
</protein>
<sequence>MNETKAFNRIQASDGTQFTYRDGFTGMVEIQTPVGRLEISCEAVLELVAKGYVLPVRKRQLRRSGHPQRAAALDRVDARALVLGLVE</sequence>
<evidence type="ECO:0000313" key="2">
    <source>
        <dbReference type="Proteomes" id="UP001303946"/>
    </source>
</evidence>
<dbReference type="EMBL" id="CP136337">
    <property type="protein sequence ID" value="WOB11234.1"/>
    <property type="molecule type" value="Genomic_DNA"/>
</dbReference>
<reference evidence="1 2" key="1">
    <citation type="submission" date="2023-10" db="EMBL/GenBank/DDBJ databases">
        <title>Bacteria for the degradation of biodegradable plastic PBAT(Polybutylene adipate terephthalate).</title>
        <authorList>
            <person name="Weon H.-Y."/>
            <person name="Yeon J."/>
        </authorList>
    </citation>
    <scope>NUCLEOTIDE SEQUENCE [LARGE SCALE GENOMIC DNA]</scope>
    <source>
        <strain evidence="1 2">SBD 7-3</strain>
        <plasmid evidence="1 2">unnamed1</plasmid>
    </source>
</reference>
<dbReference type="RefSeq" id="WP_316704435.1">
    <property type="nucleotide sequence ID" value="NZ_CP136337.1"/>
</dbReference>
<keyword evidence="1" id="KW-0614">Plasmid</keyword>
<keyword evidence="2" id="KW-1185">Reference proteome</keyword>
<name>A0ABZ0D976_9BURK</name>
<proteinExistence type="predicted"/>
<geneLocation type="plasmid" evidence="1 2">
    <name>unnamed1</name>
</geneLocation>
<evidence type="ECO:0000313" key="1">
    <source>
        <dbReference type="EMBL" id="WOB11234.1"/>
    </source>
</evidence>
<dbReference type="Proteomes" id="UP001303946">
    <property type="component" value="Plasmid unnamed1"/>
</dbReference>
<organism evidence="1 2">
    <name type="scientific">Piscinibacter gummiphilus</name>
    <dbReference type="NCBI Taxonomy" id="946333"/>
    <lineage>
        <taxon>Bacteria</taxon>
        <taxon>Pseudomonadati</taxon>
        <taxon>Pseudomonadota</taxon>
        <taxon>Betaproteobacteria</taxon>
        <taxon>Burkholderiales</taxon>
        <taxon>Sphaerotilaceae</taxon>
        <taxon>Piscinibacter</taxon>
    </lineage>
</organism>
<gene>
    <name evidence="1" type="ORF">RXV79_26750</name>
</gene>